<dbReference type="Proteomes" id="UP000259421">
    <property type="component" value="Segment"/>
</dbReference>
<keyword evidence="1" id="KW-1133">Transmembrane helix</keyword>
<gene>
    <name evidence="2" type="ORF">CcrBL9_gp050c</name>
</gene>
<feature type="transmembrane region" description="Helical" evidence="1">
    <location>
        <begin position="37"/>
        <end position="60"/>
    </location>
</feature>
<dbReference type="EMBL" id="MH588546">
    <property type="protein sequence ID" value="AXQ69074.1"/>
    <property type="molecule type" value="Genomic_DNA"/>
</dbReference>
<evidence type="ECO:0000313" key="3">
    <source>
        <dbReference type="Proteomes" id="UP000259421"/>
    </source>
</evidence>
<sequence>MTTTDKVLYHHHEDCILCQMGECDGTGWEVQQEEEHWLLKTVIGLGLWLVFLVMLAFAFYDGFLPPLLDWMKNR</sequence>
<name>A0A385EB25_9CAUD</name>
<reference evidence="3" key="1">
    <citation type="submission" date="2018-07" db="EMBL/GenBank/DDBJ databases">
        <title>Giant CbK-like Caulobacter bacteriophages have genetically divergent genomes.</title>
        <authorList>
            <person name="Wilson K.M."/>
            <person name="Ely B."/>
        </authorList>
    </citation>
    <scope>NUCLEOTIDE SEQUENCE [LARGE SCALE GENOMIC DNA]</scope>
</reference>
<keyword evidence="1" id="KW-0472">Membrane</keyword>
<proteinExistence type="predicted"/>
<reference evidence="2 3" key="2">
    <citation type="submission" date="2018-09" db="EMBL/GenBank/DDBJ databases">
        <title>Giant CbK-like Caulobacter bacteriophages have genetically divergent genomes.</title>
        <authorList>
            <person name="Wilson K."/>
            <person name="Ely B."/>
        </authorList>
    </citation>
    <scope>NUCLEOTIDE SEQUENCE [LARGE SCALE GENOMIC DNA]</scope>
</reference>
<evidence type="ECO:0000256" key="1">
    <source>
        <dbReference type="SAM" id="Phobius"/>
    </source>
</evidence>
<keyword evidence="1" id="KW-0812">Transmembrane</keyword>
<organism evidence="2 3">
    <name type="scientific">Caulobacter phage CcrBL9</name>
    <dbReference type="NCBI Taxonomy" id="2283270"/>
    <lineage>
        <taxon>Viruses</taxon>
        <taxon>Duplodnaviria</taxon>
        <taxon>Heunggongvirae</taxon>
        <taxon>Uroviricota</taxon>
        <taxon>Caudoviricetes</taxon>
        <taxon>Jeanschmidtviridae</taxon>
        <taxon>Bertelyvirus</taxon>
        <taxon>Bertelyvirus BL9</taxon>
    </lineage>
</organism>
<evidence type="ECO:0000313" key="2">
    <source>
        <dbReference type="EMBL" id="AXQ69074.1"/>
    </source>
</evidence>
<protein>
    <submittedName>
        <fullName evidence="2">Uncharacterized protein</fullName>
    </submittedName>
</protein>
<keyword evidence="3" id="KW-1185">Reference proteome</keyword>
<accession>A0A385EB25</accession>